<accession>A0A8J5FB54</accession>
<feature type="chain" id="PRO_5035200487" evidence="1">
    <location>
        <begin position="27"/>
        <end position="205"/>
    </location>
</feature>
<dbReference type="PANTHER" id="PTHR31052">
    <property type="entry name" value="COBRA-LIKE PROTEIN 7"/>
    <property type="match status" value="1"/>
</dbReference>
<reference evidence="2 3" key="1">
    <citation type="submission" date="2020-08" db="EMBL/GenBank/DDBJ databases">
        <title>Plant Genome Project.</title>
        <authorList>
            <person name="Zhang R.-G."/>
        </authorList>
    </citation>
    <scope>NUCLEOTIDE SEQUENCE [LARGE SCALE GENOMIC DNA]</scope>
    <source>
        <tissue evidence="2">Rhizome</tissue>
    </source>
</reference>
<dbReference type="PANTHER" id="PTHR31052:SF3">
    <property type="entry name" value="COBRA-LIKE PROTEIN 7"/>
    <property type="match status" value="1"/>
</dbReference>
<gene>
    <name evidence="2" type="ORF">ZIOFF_060775</name>
</gene>
<keyword evidence="1" id="KW-0732">Signal</keyword>
<evidence type="ECO:0000256" key="1">
    <source>
        <dbReference type="SAM" id="SignalP"/>
    </source>
</evidence>
<keyword evidence="3" id="KW-1185">Reference proteome</keyword>
<dbReference type="AlphaFoldDB" id="A0A8J5FB54"/>
<organism evidence="2 3">
    <name type="scientific">Zingiber officinale</name>
    <name type="common">Ginger</name>
    <name type="synonym">Amomum zingiber</name>
    <dbReference type="NCBI Taxonomy" id="94328"/>
    <lineage>
        <taxon>Eukaryota</taxon>
        <taxon>Viridiplantae</taxon>
        <taxon>Streptophyta</taxon>
        <taxon>Embryophyta</taxon>
        <taxon>Tracheophyta</taxon>
        <taxon>Spermatophyta</taxon>
        <taxon>Magnoliopsida</taxon>
        <taxon>Liliopsida</taxon>
        <taxon>Zingiberales</taxon>
        <taxon>Zingiberaceae</taxon>
        <taxon>Zingiber</taxon>
    </lineage>
</organism>
<feature type="signal peptide" evidence="1">
    <location>
        <begin position="1"/>
        <end position="26"/>
    </location>
</feature>
<sequence>MDCSRSRPPILVLLLVFLLFVESSWSQQAMSPAPTTTLTPAPAPASPPESLCNGIFLSYVLELRERIHPFTSNPADQHYSFRATAIVLNHGTADLVTWTLLVPFRHRELLISVDGGVLANASNSVLPYNTTLDANVTAFSGYPNMDLKTPIEMTNDLSQIQTKISLVGTLFGSPSPTVPLLEFLDLDDPSYICAQLPDFNDSGSV</sequence>
<dbReference type="Proteomes" id="UP000734854">
    <property type="component" value="Unassembled WGS sequence"/>
</dbReference>
<proteinExistence type="predicted"/>
<protein>
    <submittedName>
        <fullName evidence="2">Uncharacterized protein</fullName>
    </submittedName>
</protein>
<evidence type="ECO:0000313" key="2">
    <source>
        <dbReference type="EMBL" id="KAG6483982.1"/>
    </source>
</evidence>
<comment type="caution">
    <text evidence="2">The sequence shown here is derived from an EMBL/GenBank/DDBJ whole genome shotgun (WGS) entry which is preliminary data.</text>
</comment>
<dbReference type="EMBL" id="JACMSC010000016">
    <property type="protein sequence ID" value="KAG6483982.1"/>
    <property type="molecule type" value="Genomic_DNA"/>
</dbReference>
<evidence type="ECO:0000313" key="3">
    <source>
        <dbReference type="Proteomes" id="UP000734854"/>
    </source>
</evidence>
<name>A0A8J5FB54_ZINOF</name>